<evidence type="ECO:0000259" key="3">
    <source>
        <dbReference type="PROSITE" id="PS51762"/>
    </source>
</evidence>
<evidence type="ECO:0000256" key="1">
    <source>
        <dbReference type="SAM" id="MobiDB-lite"/>
    </source>
</evidence>
<protein>
    <submittedName>
        <fullName evidence="4">Glycosidase CRH2</fullName>
    </submittedName>
</protein>
<keyword evidence="2" id="KW-0732">Signal</keyword>
<organism evidence="4 5">
    <name type="scientific">Basidiobolus ranarum</name>
    <dbReference type="NCBI Taxonomy" id="34480"/>
    <lineage>
        <taxon>Eukaryota</taxon>
        <taxon>Fungi</taxon>
        <taxon>Fungi incertae sedis</taxon>
        <taxon>Zoopagomycota</taxon>
        <taxon>Entomophthoromycotina</taxon>
        <taxon>Basidiobolomycetes</taxon>
        <taxon>Basidiobolales</taxon>
        <taxon>Basidiobolaceae</taxon>
        <taxon>Basidiobolus</taxon>
    </lineage>
</organism>
<feature type="signal peptide" evidence="2">
    <location>
        <begin position="1"/>
        <end position="21"/>
    </location>
</feature>
<dbReference type="InterPro" id="IPR050546">
    <property type="entry name" value="Glycosyl_Hydrlase_16"/>
</dbReference>
<feature type="region of interest" description="Disordered" evidence="1">
    <location>
        <begin position="323"/>
        <end position="353"/>
    </location>
</feature>
<sequence length="376" mass="41152">MSLKKLFVTVALLATATQISAICENYKGNCPAEAPCCKDGWCSNDALFCSPLNCRPQDSYTPQSCYPRALCVDANHEFDSPKIAGTNFTGDPAVAEWTSDFQPSNVVAENGQLVLFMPLDSKPNSFGKTQGFGATVSAVRWFEFGKVSARIKSASTSPGVVSSFIVRNLEGDEIDFEWVGGYPNRVESNYYYGNDHDFSNGGKHEVGANTSEDWHTYAIEWQPDFITWSVDDKVMRTVKKDDTFNKEKNAYLYPQRMARVQLGIWDGGRGSEGTKEWAGGETDWSDPNRVYKMYVDWVKIECKYGGNETVAWVTPTPSVSATAITTLGSGTPVPTNPGNDNHSKNEPSKSDKSGASSLFAGILPLVFAASVGHLLN</sequence>
<feature type="domain" description="GH16" evidence="3">
    <location>
        <begin position="59"/>
        <end position="306"/>
    </location>
</feature>
<dbReference type="PANTHER" id="PTHR10963">
    <property type="entry name" value="GLYCOSYL HYDROLASE-RELATED"/>
    <property type="match status" value="1"/>
</dbReference>
<evidence type="ECO:0000313" key="4">
    <source>
        <dbReference type="EMBL" id="KAK9719088.1"/>
    </source>
</evidence>
<keyword evidence="5" id="KW-1185">Reference proteome</keyword>
<dbReference type="EMBL" id="JASJQH010007063">
    <property type="protein sequence ID" value="KAK9719088.1"/>
    <property type="molecule type" value="Genomic_DNA"/>
</dbReference>
<evidence type="ECO:0000313" key="5">
    <source>
        <dbReference type="Proteomes" id="UP001479436"/>
    </source>
</evidence>
<reference evidence="4 5" key="1">
    <citation type="submission" date="2023-04" db="EMBL/GenBank/DDBJ databases">
        <title>Genome of Basidiobolus ranarum AG-B5.</title>
        <authorList>
            <person name="Stajich J.E."/>
            <person name="Carter-House D."/>
            <person name="Gryganskyi A."/>
        </authorList>
    </citation>
    <scope>NUCLEOTIDE SEQUENCE [LARGE SCALE GENOMIC DNA]</scope>
    <source>
        <strain evidence="4 5">AG-B5</strain>
    </source>
</reference>
<accession>A0ABR2W3X9</accession>
<dbReference type="SUPFAM" id="SSF49899">
    <property type="entry name" value="Concanavalin A-like lectins/glucanases"/>
    <property type="match status" value="1"/>
</dbReference>
<dbReference type="InterPro" id="IPR000757">
    <property type="entry name" value="Beta-glucanase-like"/>
</dbReference>
<keyword evidence="4" id="KW-0378">Hydrolase</keyword>
<dbReference type="PROSITE" id="PS51762">
    <property type="entry name" value="GH16_2"/>
    <property type="match status" value="1"/>
</dbReference>
<keyword evidence="4" id="KW-0326">Glycosidase</keyword>
<dbReference type="GO" id="GO:0016798">
    <property type="term" value="F:hydrolase activity, acting on glycosyl bonds"/>
    <property type="evidence" value="ECO:0007669"/>
    <property type="project" value="UniProtKB-KW"/>
</dbReference>
<dbReference type="Proteomes" id="UP001479436">
    <property type="component" value="Unassembled WGS sequence"/>
</dbReference>
<dbReference type="Gene3D" id="2.60.120.200">
    <property type="match status" value="1"/>
</dbReference>
<feature type="chain" id="PRO_5047168311" evidence="2">
    <location>
        <begin position="22"/>
        <end position="376"/>
    </location>
</feature>
<name>A0ABR2W3X9_9FUNG</name>
<feature type="compositionally biased region" description="Polar residues" evidence="1">
    <location>
        <begin position="323"/>
        <end position="340"/>
    </location>
</feature>
<proteinExistence type="predicted"/>
<dbReference type="InterPro" id="IPR013320">
    <property type="entry name" value="ConA-like_dom_sf"/>
</dbReference>
<comment type="caution">
    <text evidence="4">The sequence shown here is derived from an EMBL/GenBank/DDBJ whole genome shotgun (WGS) entry which is preliminary data.</text>
</comment>
<dbReference type="Pfam" id="PF00722">
    <property type="entry name" value="Glyco_hydro_16"/>
    <property type="match status" value="1"/>
</dbReference>
<dbReference type="PANTHER" id="PTHR10963:SF68">
    <property type="entry name" value="GLYCOSIDASE CRH1-RELATED"/>
    <property type="match status" value="1"/>
</dbReference>
<gene>
    <name evidence="4" type="primary">UTR2_3</name>
    <name evidence="4" type="ORF">K7432_005037</name>
</gene>
<feature type="compositionally biased region" description="Basic and acidic residues" evidence="1">
    <location>
        <begin position="341"/>
        <end position="352"/>
    </location>
</feature>
<evidence type="ECO:0000256" key="2">
    <source>
        <dbReference type="SAM" id="SignalP"/>
    </source>
</evidence>